<dbReference type="AlphaFoldDB" id="A0AAE3M4U2"/>
<reference evidence="2" key="1">
    <citation type="submission" date="2022-10" db="EMBL/GenBank/DDBJ databases">
        <authorList>
            <person name="Yu W.X."/>
        </authorList>
    </citation>
    <scope>NUCLEOTIDE SEQUENCE</scope>
    <source>
        <strain evidence="2">AAT</strain>
    </source>
</reference>
<dbReference type="EMBL" id="JAPDPJ010000026">
    <property type="protein sequence ID" value="MCW3787271.1"/>
    <property type="molecule type" value="Genomic_DNA"/>
</dbReference>
<feature type="transmembrane region" description="Helical" evidence="1">
    <location>
        <begin position="7"/>
        <end position="30"/>
    </location>
</feature>
<gene>
    <name evidence="2" type="ORF">OM075_12390</name>
</gene>
<name>A0AAE3M4U2_9BACT</name>
<protein>
    <submittedName>
        <fullName evidence="2">Uncharacterized protein</fullName>
    </submittedName>
</protein>
<dbReference type="Proteomes" id="UP001209229">
    <property type="component" value="Unassembled WGS sequence"/>
</dbReference>
<dbReference type="RefSeq" id="WP_301190835.1">
    <property type="nucleotide sequence ID" value="NZ_JAPDPJ010000026.1"/>
</dbReference>
<accession>A0AAE3M4U2</accession>
<evidence type="ECO:0000313" key="3">
    <source>
        <dbReference type="Proteomes" id="UP001209229"/>
    </source>
</evidence>
<sequence>MKRFKQISFFILSTIVTGLICCIIMVFAIILTCKSFGIRFEQSNLWGTSILFYLTLLLFPISYFIQIYNRHTIKIPKYFTWLIYPMLYVIIYTASIVLGLVYQYNMMGISEELGLFDQPVAINFNLKMLSYFYTAGILFSIVIEGIICKKILQINK</sequence>
<comment type="caution">
    <text evidence="2">The sequence shown here is derived from an EMBL/GenBank/DDBJ whole genome shotgun (WGS) entry which is preliminary data.</text>
</comment>
<feature type="transmembrane region" description="Helical" evidence="1">
    <location>
        <begin position="50"/>
        <end position="69"/>
    </location>
</feature>
<feature type="transmembrane region" description="Helical" evidence="1">
    <location>
        <begin position="81"/>
        <end position="104"/>
    </location>
</feature>
<feature type="transmembrane region" description="Helical" evidence="1">
    <location>
        <begin position="124"/>
        <end position="147"/>
    </location>
</feature>
<keyword evidence="1" id="KW-1133">Transmembrane helix</keyword>
<keyword evidence="1" id="KW-0472">Membrane</keyword>
<evidence type="ECO:0000256" key="1">
    <source>
        <dbReference type="SAM" id="Phobius"/>
    </source>
</evidence>
<keyword evidence="3" id="KW-1185">Reference proteome</keyword>
<evidence type="ECO:0000313" key="2">
    <source>
        <dbReference type="EMBL" id="MCW3787271.1"/>
    </source>
</evidence>
<proteinExistence type="predicted"/>
<keyword evidence="1" id="KW-0812">Transmembrane</keyword>
<organism evidence="2 3">
    <name type="scientific">Plebeiibacterium sediminum</name>
    <dbReference type="NCBI Taxonomy" id="2992112"/>
    <lineage>
        <taxon>Bacteria</taxon>
        <taxon>Pseudomonadati</taxon>
        <taxon>Bacteroidota</taxon>
        <taxon>Bacteroidia</taxon>
        <taxon>Marinilabiliales</taxon>
        <taxon>Marinilabiliaceae</taxon>
        <taxon>Plebeiibacterium</taxon>
    </lineage>
</organism>